<evidence type="ECO:0000313" key="3">
    <source>
        <dbReference type="Proteomes" id="UP000494365"/>
    </source>
</evidence>
<dbReference type="Proteomes" id="UP000494365">
    <property type="component" value="Unassembled WGS sequence"/>
</dbReference>
<keyword evidence="3" id="KW-1185">Reference proteome</keyword>
<reference evidence="2 3" key="1">
    <citation type="submission" date="2020-04" db="EMBL/GenBank/DDBJ databases">
        <authorList>
            <person name="De Canck E."/>
        </authorList>
    </citation>
    <scope>NUCLEOTIDE SEQUENCE [LARGE SCALE GENOMIC DNA]</scope>
    <source>
        <strain evidence="2 3">LMG 28614</strain>
    </source>
</reference>
<name>A0A6S7BRT2_9BURK</name>
<dbReference type="AlphaFoldDB" id="A0A6S7BRT2"/>
<protein>
    <submittedName>
        <fullName evidence="2">Uncharacterized protein</fullName>
    </submittedName>
</protein>
<evidence type="ECO:0000313" key="2">
    <source>
        <dbReference type="EMBL" id="CAB3809776.1"/>
    </source>
</evidence>
<organism evidence="2 3">
    <name type="scientific">Paraburkholderia ultramafica</name>
    <dbReference type="NCBI Taxonomy" id="1544867"/>
    <lineage>
        <taxon>Bacteria</taxon>
        <taxon>Pseudomonadati</taxon>
        <taxon>Pseudomonadota</taxon>
        <taxon>Betaproteobacteria</taxon>
        <taxon>Burkholderiales</taxon>
        <taxon>Burkholderiaceae</taxon>
        <taxon>Paraburkholderia</taxon>
    </lineage>
</organism>
<dbReference type="EMBL" id="CADIKK010000082">
    <property type="protein sequence ID" value="CAB3809776.1"/>
    <property type="molecule type" value="Genomic_DNA"/>
</dbReference>
<evidence type="ECO:0000256" key="1">
    <source>
        <dbReference type="SAM" id="MobiDB-lite"/>
    </source>
</evidence>
<gene>
    <name evidence="2" type="ORF">LMG28614_07128</name>
</gene>
<proteinExistence type="predicted"/>
<sequence length="127" mass="13742">MTVRTAAVQLEAAVARVQPRVTASGRAQPTAVCKTPRAARPSPTGHLCASIGAPHPRELVTDKSRVERGKFRTCFAPPASHNMLSQRIAAQPCSFQHTAHLFLARISAWHEGTRGTGWLSHDTEDVP</sequence>
<accession>A0A6S7BRT2</accession>
<feature type="region of interest" description="Disordered" evidence="1">
    <location>
        <begin position="28"/>
        <end position="53"/>
    </location>
</feature>